<organism evidence="1 2">
    <name type="scientific">Klebsiella phage N1M2</name>
    <dbReference type="NCBI Taxonomy" id="2664939"/>
    <lineage>
        <taxon>Viruses</taxon>
        <taxon>Duplodnaviria</taxon>
        <taxon>Heunggongvirae</taxon>
        <taxon>Uroviricota</taxon>
        <taxon>Caudoviricetes</taxon>
        <taxon>Chimalliviridae</taxon>
        <taxon>Nimduovirus</taxon>
        <taxon>Nimduovirus N1M2</taxon>
    </lineage>
</organism>
<accession>A0A6B7ZF04</accession>
<evidence type="ECO:0000313" key="1">
    <source>
        <dbReference type="EMBL" id="QGH71889.1"/>
    </source>
</evidence>
<reference evidence="1 2" key="1">
    <citation type="submission" date="2019-11" db="EMBL/GenBank/DDBJ databases">
        <authorList>
            <person name="Lewis R."/>
            <person name="Clooney A.G."/>
            <person name="Stockdale S.R."/>
            <person name="Buttimer C."/>
            <person name="Draper L.A."/>
            <person name="Ross R.P."/>
            <person name="Hill C."/>
        </authorList>
    </citation>
    <scope>NUCLEOTIDE SEQUENCE [LARGE SCALE GENOMIC DNA]</scope>
</reference>
<proteinExistence type="predicted"/>
<dbReference type="Proteomes" id="UP000464669">
    <property type="component" value="Segment"/>
</dbReference>
<sequence>MSIEKATSAVKIFATRKLVEIMEECKGKQIPNMWKFEDTVGFTVNITEGDLNFTIQAAAAPVAEAGPGNFLIRIQSTFVGKTVFKQGYNFPATPVGQMVVMDFPLYAEDEQELTDGIAQIIQDEADNILCQILQ</sequence>
<gene>
    <name evidence="1" type="ORF">N1M2_26</name>
</gene>
<protein>
    <submittedName>
        <fullName evidence="1">Uncharacterized protein</fullName>
    </submittedName>
</protein>
<keyword evidence="2" id="KW-1185">Reference proteome</keyword>
<name>A0A6B7ZF04_9CAUD</name>
<evidence type="ECO:0000313" key="2">
    <source>
        <dbReference type="Proteomes" id="UP000464669"/>
    </source>
</evidence>
<dbReference type="EMBL" id="MN642089">
    <property type="protein sequence ID" value="QGH71889.1"/>
    <property type="molecule type" value="Genomic_DNA"/>
</dbReference>